<evidence type="ECO:0000256" key="1">
    <source>
        <dbReference type="SAM" id="MobiDB-lite"/>
    </source>
</evidence>
<accession>A0A7V5NY14</accession>
<comment type="caution">
    <text evidence="2">The sequence shown here is derived from an EMBL/GenBank/DDBJ whole genome shotgun (WGS) entry which is preliminary data.</text>
</comment>
<protein>
    <submittedName>
        <fullName evidence="2">Uncharacterized protein</fullName>
    </submittedName>
</protein>
<dbReference type="AlphaFoldDB" id="A0A7V5NY14"/>
<sequence length="309" mass="34795">MPGSKPLKPTLKRRKTPGVALLRPWPRPCLMGEKILERHSPKGKAWPGLRLVWRDPDKGPGLFLYLVLPVEFKFFEQSGPKIRLPALAPILASGKNLIWSLILRKEKGSPPEEKALPAGPFAYAQKETLLREIFTFREKTGLKEGPLFTLPQRTFAEKKGAKAPESSDQVRPRPGTPTLRKSLKLLRFPAKRDLSLFKLVLRQKERVTGPLNIFSLQKEQTLRKNSLLILHEGPFLAGGRSFPKGKTTEMKLAPGGPAWLTRAPEKGLGPSPSFPLKASYQEAEKTFPERLIYRKETAPPVQREIIKEL</sequence>
<dbReference type="EMBL" id="DROK01000016">
    <property type="protein sequence ID" value="HHI96309.1"/>
    <property type="molecule type" value="Genomic_DNA"/>
</dbReference>
<feature type="region of interest" description="Disordered" evidence="1">
    <location>
        <begin position="157"/>
        <end position="178"/>
    </location>
</feature>
<organism evidence="2">
    <name type="scientific">Thermodesulfatator atlanticus</name>
    <dbReference type="NCBI Taxonomy" id="501497"/>
    <lineage>
        <taxon>Bacteria</taxon>
        <taxon>Pseudomonadati</taxon>
        <taxon>Thermodesulfobacteriota</taxon>
        <taxon>Thermodesulfobacteria</taxon>
        <taxon>Thermodesulfobacteriales</taxon>
        <taxon>Thermodesulfatatoraceae</taxon>
        <taxon>Thermodesulfatator</taxon>
    </lineage>
</organism>
<gene>
    <name evidence="2" type="ORF">ENJ96_00470</name>
</gene>
<evidence type="ECO:0000313" key="2">
    <source>
        <dbReference type="EMBL" id="HHI96309.1"/>
    </source>
</evidence>
<dbReference type="Proteomes" id="UP000886101">
    <property type="component" value="Unassembled WGS sequence"/>
</dbReference>
<reference evidence="2" key="1">
    <citation type="journal article" date="2020" name="mSystems">
        <title>Genome- and Community-Level Interaction Insights into Carbon Utilization and Element Cycling Functions of Hydrothermarchaeota in Hydrothermal Sediment.</title>
        <authorList>
            <person name="Zhou Z."/>
            <person name="Liu Y."/>
            <person name="Xu W."/>
            <person name="Pan J."/>
            <person name="Luo Z.H."/>
            <person name="Li M."/>
        </authorList>
    </citation>
    <scope>NUCLEOTIDE SEQUENCE [LARGE SCALE GENOMIC DNA]</scope>
    <source>
        <strain evidence="2">HyVt-533</strain>
    </source>
</reference>
<feature type="non-terminal residue" evidence="2">
    <location>
        <position position="309"/>
    </location>
</feature>
<proteinExistence type="predicted"/>
<name>A0A7V5NY14_9BACT</name>